<feature type="region of interest" description="Disordered" evidence="1">
    <location>
        <begin position="61"/>
        <end position="88"/>
    </location>
</feature>
<organism evidence="2 3">
    <name type="scientific">Lentinus brumalis</name>
    <dbReference type="NCBI Taxonomy" id="2498619"/>
    <lineage>
        <taxon>Eukaryota</taxon>
        <taxon>Fungi</taxon>
        <taxon>Dikarya</taxon>
        <taxon>Basidiomycota</taxon>
        <taxon>Agaricomycotina</taxon>
        <taxon>Agaricomycetes</taxon>
        <taxon>Polyporales</taxon>
        <taxon>Polyporaceae</taxon>
        <taxon>Lentinus</taxon>
    </lineage>
</organism>
<accession>A0A371D7V2</accession>
<sequence length="88" mass="10012">MPSAFSQYRLESAIMEGVPEHLARPLEEFGTERTEMFLISNSSLKYRRVMADAEFKRIDSSLSNRPLGLNQGQSASEDRGRRRPGHTL</sequence>
<proteinExistence type="predicted"/>
<keyword evidence="3" id="KW-1185">Reference proteome</keyword>
<feature type="compositionally biased region" description="Polar residues" evidence="1">
    <location>
        <begin position="61"/>
        <end position="75"/>
    </location>
</feature>
<protein>
    <submittedName>
        <fullName evidence="2">Uncharacterized protein</fullName>
    </submittedName>
</protein>
<reference evidence="2 3" key="1">
    <citation type="journal article" date="2018" name="Biotechnol. Biofuels">
        <title>Integrative visual omics of the white-rot fungus Polyporus brumalis exposes the biotechnological potential of its oxidative enzymes for delignifying raw plant biomass.</title>
        <authorList>
            <person name="Miyauchi S."/>
            <person name="Rancon A."/>
            <person name="Drula E."/>
            <person name="Hage H."/>
            <person name="Chaduli D."/>
            <person name="Favel A."/>
            <person name="Grisel S."/>
            <person name="Henrissat B."/>
            <person name="Herpoel-Gimbert I."/>
            <person name="Ruiz-Duenas F.J."/>
            <person name="Chevret D."/>
            <person name="Hainaut M."/>
            <person name="Lin J."/>
            <person name="Wang M."/>
            <person name="Pangilinan J."/>
            <person name="Lipzen A."/>
            <person name="Lesage-Meessen L."/>
            <person name="Navarro D."/>
            <person name="Riley R."/>
            <person name="Grigoriev I.V."/>
            <person name="Zhou S."/>
            <person name="Raouche S."/>
            <person name="Rosso M.N."/>
        </authorList>
    </citation>
    <scope>NUCLEOTIDE SEQUENCE [LARGE SCALE GENOMIC DNA]</scope>
    <source>
        <strain evidence="2 3">BRFM 1820</strain>
    </source>
</reference>
<dbReference type="AlphaFoldDB" id="A0A371D7V2"/>
<dbReference type="Proteomes" id="UP000256964">
    <property type="component" value="Unassembled WGS sequence"/>
</dbReference>
<dbReference type="EMBL" id="KZ857410">
    <property type="protein sequence ID" value="RDX48621.1"/>
    <property type="molecule type" value="Genomic_DNA"/>
</dbReference>
<evidence type="ECO:0000313" key="3">
    <source>
        <dbReference type="Proteomes" id="UP000256964"/>
    </source>
</evidence>
<evidence type="ECO:0000256" key="1">
    <source>
        <dbReference type="SAM" id="MobiDB-lite"/>
    </source>
</evidence>
<gene>
    <name evidence="2" type="ORF">OH76DRAFT_1404541</name>
</gene>
<name>A0A371D7V2_9APHY</name>
<evidence type="ECO:0000313" key="2">
    <source>
        <dbReference type="EMBL" id="RDX48621.1"/>
    </source>
</evidence>